<sequence>MRRVTLEDRREARRNSLLRAGVALLGAPDGPAVNVRAVCRAAALTERYFYESFRDRDEFVRSVYTTVGNQAQGALVEAVASTETARQRAEAAVGAFVKLMVDDPAMGRVLLLAPLSEPALSRRGIDLMPGFVALVHDQLSAVDDEVEKQLVAVGVVGALTTLFIGYLDGTVAASREQFVAHCVTLVVEANKAGHE</sequence>
<gene>
    <name evidence="1" type="ORF">NCTC13229_01853</name>
</gene>
<evidence type="ECO:0000313" key="2">
    <source>
        <dbReference type="Proteomes" id="UP000251211"/>
    </source>
</evidence>
<reference evidence="1 2" key="1">
    <citation type="submission" date="2018-06" db="EMBL/GenBank/DDBJ databases">
        <authorList>
            <consortium name="Pathogen Informatics"/>
            <person name="Doyle S."/>
        </authorList>
    </citation>
    <scope>NUCLEOTIDE SEQUENCE [LARGE SCALE GENOMIC DNA]</scope>
    <source>
        <strain evidence="1 2">NCTC13229</strain>
    </source>
</reference>
<organism evidence="1 2">
    <name type="scientific">Rhodococcus wratislaviensis</name>
    <name type="common">Tsukamurella wratislaviensis</name>
    <dbReference type="NCBI Taxonomy" id="44752"/>
    <lineage>
        <taxon>Bacteria</taxon>
        <taxon>Bacillati</taxon>
        <taxon>Actinomycetota</taxon>
        <taxon>Actinomycetes</taxon>
        <taxon>Mycobacteriales</taxon>
        <taxon>Nocardiaceae</taxon>
        <taxon>Rhodococcus</taxon>
    </lineage>
</organism>
<comment type="caution">
    <text evidence="1">The sequence shown here is derived from an EMBL/GenBank/DDBJ whole genome shotgun (WGS) entry which is preliminary data.</text>
</comment>
<dbReference type="Proteomes" id="UP000251211">
    <property type="component" value="Unassembled WGS sequence"/>
</dbReference>
<protein>
    <submittedName>
        <fullName evidence="1">TetR family transcriptional regulator</fullName>
    </submittedName>
</protein>
<evidence type="ECO:0000313" key="1">
    <source>
        <dbReference type="EMBL" id="SPZ38385.1"/>
    </source>
</evidence>
<dbReference type="InterPro" id="IPR009057">
    <property type="entry name" value="Homeodomain-like_sf"/>
</dbReference>
<accession>A0AB38F9T9</accession>
<name>A0AB38F9T9_RHOWR</name>
<proteinExistence type="predicted"/>
<dbReference type="EMBL" id="UAUI01000005">
    <property type="protein sequence ID" value="SPZ38385.1"/>
    <property type="molecule type" value="Genomic_DNA"/>
</dbReference>
<dbReference type="AlphaFoldDB" id="A0AB38F9T9"/>
<dbReference type="SUPFAM" id="SSF46689">
    <property type="entry name" value="Homeodomain-like"/>
    <property type="match status" value="1"/>
</dbReference>
<dbReference type="Gene3D" id="1.10.357.10">
    <property type="entry name" value="Tetracycline Repressor, domain 2"/>
    <property type="match status" value="1"/>
</dbReference>